<evidence type="ECO:0000313" key="1">
    <source>
        <dbReference type="EMBL" id="KAK7361772.1"/>
    </source>
</evidence>
<keyword evidence="2" id="KW-1185">Reference proteome</keyword>
<reference evidence="1 2" key="1">
    <citation type="submission" date="2024-01" db="EMBL/GenBank/DDBJ databases">
        <title>The genomes of 5 underutilized Papilionoideae crops provide insights into root nodulation and disease resistanc.</title>
        <authorList>
            <person name="Jiang F."/>
        </authorList>
    </citation>
    <scope>NUCLEOTIDE SEQUENCE [LARGE SCALE GENOMIC DNA]</scope>
    <source>
        <strain evidence="1">LVBAO_FW01</strain>
        <tissue evidence="1">Leaves</tissue>
    </source>
</reference>
<sequence>MCISSEFSSHCMDECAYVGDVVWPYEENNHAVISRMQCVGICITARAMHVRTRMVLHAIHYELQAV</sequence>
<name>A0AAN9R774_CANGL</name>
<accession>A0AAN9R774</accession>
<comment type="caution">
    <text evidence="1">The sequence shown here is derived from an EMBL/GenBank/DDBJ whole genome shotgun (WGS) entry which is preliminary data.</text>
</comment>
<dbReference type="Proteomes" id="UP001367508">
    <property type="component" value="Unassembled WGS sequence"/>
</dbReference>
<evidence type="ECO:0000313" key="2">
    <source>
        <dbReference type="Proteomes" id="UP001367508"/>
    </source>
</evidence>
<organism evidence="1 2">
    <name type="scientific">Canavalia gladiata</name>
    <name type="common">Sword bean</name>
    <name type="synonym">Dolichos gladiatus</name>
    <dbReference type="NCBI Taxonomy" id="3824"/>
    <lineage>
        <taxon>Eukaryota</taxon>
        <taxon>Viridiplantae</taxon>
        <taxon>Streptophyta</taxon>
        <taxon>Embryophyta</taxon>
        <taxon>Tracheophyta</taxon>
        <taxon>Spermatophyta</taxon>
        <taxon>Magnoliopsida</taxon>
        <taxon>eudicotyledons</taxon>
        <taxon>Gunneridae</taxon>
        <taxon>Pentapetalae</taxon>
        <taxon>rosids</taxon>
        <taxon>fabids</taxon>
        <taxon>Fabales</taxon>
        <taxon>Fabaceae</taxon>
        <taxon>Papilionoideae</taxon>
        <taxon>50 kb inversion clade</taxon>
        <taxon>NPAAA clade</taxon>
        <taxon>indigoferoid/millettioid clade</taxon>
        <taxon>Phaseoleae</taxon>
        <taxon>Canavalia</taxon>
    </lineage>
</organism>
<protein>
    <submittedName>
        <fullName evidence="1">Uncharacterized protein</fullName>
    </submittedName>
</protein>
<gene>
    <name evidence="1" type="ORF">VNO77_03855</name>
</gene>
<dbReference type="AlphaFoldDB" id="A0AAN9R774"/>
<proteinExistence type="predicted"/>
<dbReference type="EMBL" id="JAYMYQ010000001">
    <property type="protein sequence ID" value="KAK7361772.1"/>
    <property type="molecule type" value="Genomic_DNA"/>
</dbReference>